<feature type="signal peptide" evidence="1">
    <location>
        <begin position="1"/>
        <end position="19"/>
    </location>
</feature>
<keyword evidence="3" id="KW-1185">Reference proteome</keyword>
<evidence type="ECO:0000313" key="3">
    <source>
        <dbReference type="Proteomes" id="UP000073492"/>
    </source>
</evidence>
<reference evidence="2 3" key="1">
    <citation type="submission" date="2015-07" db="EMBL/GenBank/DDBJ databases">
        <title>Comparative genomics of the Sigatoka disease complex on banana suggests a link between parallel evolutionary changes in Pseudocercospora fijiensis and Pseudocercospora eumusae and increased virulence on the banana host.</title>
        <authorList>
            <person name="Chang T.-C."/>
            <person name="Salvucci A."/>
            <person name="Crous P.W."/>
            <person name="Stergiopoulos I."/>
        </authorList>
    </citation>
    <scope>NUCLEOTIDE SEQUENCE [LARGE SCALE GENOMIC DNA]</scope>
    <source>
        <strain evidence="2 3">CBS 116634</strain>
    </source>
</reference>
<dbReference type="Proteomes" id="UP000073492">
    <property type="component" value="Unassembled WGS sequence"/>
</dbReference>
<proteinExistence type="predicted"/>
<evidence type="ECO:0000313" key="2">
    <source>
        <dbReference type="EMBL" id="KXS98787.1"/>
    </source>
</evidence>
<sequence length="71" mass="7675">MKSLRALLILGSFAFAAPGATPIARDGAADMELQSPKSFLLLPLWMISIRHFRDSKVGRAVRGPTTPLDPV</sequence>
<gene>
    <name evidence="2" type="ORF">AC579_8937</name>
</gene>
<name>A0A139H8P8_9PEZI</name>
<protein>
    <submittedName>
        <fullName evidence="2">Uncharacterized protein</fullName>
    </submittedName>
</protein>
<dbReference type="AlphaFoldDB" id="A0A139H8P8"/>
<dbReference type="EMBL" id="LFZO01000733">
    <property type="protein sequence ID" value="KXS98787.1"/>
    <property type="molecule type" value="Genomic_DNA"/>
</dbReference>
<accession>A0A139H8P8</accession>
<feature type="chain" id="PRO_5007296950" evidence="1">
    <location>
        <begin position="20"/>
        <end position="71"/>
    </location>
</feature>
<keyword evidence="1" id="KW-0732">Signal</keyword>
<dbReference type="OrthoDB" id="10394087at2759"/>
<organism evidence="2 3">
    <name type="scientific">Pseudocercospora musae</name>
    <dbReference type="NCBI Taxonomy" id="113226"/>
    <lineage>
        <taxon>Eukaryota</taxon>
        <taxon>Fungi</taxon>
        <taxon>Dikarya</taxon>
        <taxon>Ascomycota</taxon>
        <taxon>Pezizomycotina</taxon>
        <taxon>Dothideomycetes</taxon>
        <taxon>Dothideomycetidae</taxon>
        <taxon>Mycosphaerellales</taxon>
        <taxon>Mycosphaerellaceae</taxon>
        <taxon>Pseudocercospora</taxon>
    </lineage>
</organism>
<evidence type="ECO:0000256" key="1">
    <source>
        <dbReference type="SAM" id="SignalP"/>
    </source>
</evidence>
<comment type="caution">
    <text evidence="2">The sequence shown here is derived from an EMBL/GenBank/DDBJ whole genome shotgun (WGS) entry which is preliminary data.</text>
</comment>